<dbReference type="SUPFAM" id="SSF81593">
    <property type="entry name" value="Nucleotidyltransferase substrate binding subunit/domain"/>
    <property type="match status" value="2"/>
</dbReference>
<dbReference type="PANTHER" id="PTHR30621">
    <property type="entry name" value="GLUTAMINE SYNTHETASE ADENYLYLTRANSFERASE"/>
    <property type="match status" value="1"/>
</dbReference>
<dbReference type="InterPro" id="IPR023057">
    <property type="entry name" value="GlnE"/>
</dbReference>
<dbReference type="SUPFAM" id="SSF81301">
    <property type="entry name" value="Nucleotidyltransferase"/>
    <property type="match status" value="2"/>
</dbReference>
<dbReference type="InterPro" id="IPR013546">
    <property type="entry name" value="PII_UdlTrfase/GS_AdlTrfase"/>
</dbReference>
<dbReference type="GO" id="GO:0047388">
    <property type="term" value="F:[glutamine synthetase]-adenylyl-L-tyrosine phosphorylase activity"/>
    <property type="evidence" value="ECO:0007669"/>
    <property type="project" value="UniProtKB-EC"/>
</dbReference>
<dbReference type="PANTHER" id="PTHR30621:SF0">
    <property type="entry name" value="BIFUNCTIONAL GLUTAMINE SYNTHETASE ADENYLYLTRANSFERASE_ADENYLYL-REMOVING ENZYME"/>
    <property type="match status" value="1"/>
</dbReference>
<dbReference type="Gene3D" id="1.20.120.330">
    <property type="entry name" value="Nucleotidyltransferases domain 2"/>
    <property type="match status" value="2"/>
</dbReference>
<evidence type="ECO:0000259" key="7">
    <source>
        <dbReference type="Pfam" id="PF03710"/>
    </source>
</evidence>
<dbReference type="CDD" id="cd05401">
    <property type="entry name" value="NT_GlnE_GlnD_like"/>
    <property type="match status" value="2"/>
</dbReference>
<proteinExistence type="predicted"/>
<dbReference type="Gene3D" id="1.20.120.1510">
    <property type="match status" value="1"/>
</dbReference>
<dbReference type="Proteomes" id="UP001597215">
    <property type="component" value="Unassembled WGS sequence"/>
</dbReference>
<dbReference type="NCBIfam" id="NF010706">
    <property type="entry name" value="PRK14108.1"/>
    <property type="match status" value="1"/>
</dbReference>
<feature type="domain" description="Glutamate-ammonia ligase adenylyltransferase repeated" evidence="7">
    <location>
        <begin position="500"/>
        <end position="742"/>
    </location>
</feature>
<dbReference type="Pfam" id="PF08335">
    <property type="entry name" value="GlnD_UR_UTase"/>
    <property type="match status" value="2"/>
</dbReference>
<dbReference type="InterPro" id="IPR043519">
    <property type="entry name" value="NT_sf"/>
</dbReference>
<dbReference type="EC" id="2.7.7.89" evidence="9"/>
<dbReference type="EMBL" id="JBHUEL010000011">
    <property type="protein sequence ID" value="MFD1767741.1"/>
    <property type="molecule type" value="Genomic_DNA"/>
</dbReference>
<reference evidence="10" key="1">
    <citation type="journal article" date="2019" name="Int. J. Syst. Evol. Microbiol.">
        <title>The Global Catalogue of Microorganisms (GCM) 10K type strain sequencing project: providing services to taxonomists for standard genome sequencing and annotation.</title>
        <authorList>
            <consortium name="The Broad Institute Genomics Platform"/>
            <consortium name="The Broad Institute Genome Sequencing Center for Infectious Disease"/>
            <person name="Wu L."/>
            <person name="Ma J."/>
        </authorList>
    </citation>
    <scope>NUCLEOTIDE SEQUENCE [LARGE SCALE GENOMIC DNA]</scope>
    <source>
        <strain evidence="10">CGMCC 1.12449</strain>
    </source>
</reference>
<keyword evidence="1 9" id="KW-0808">Transferase</keyword>
<dbReference type="Gene3D" id="3.30.460.10">
    <property type="entry name" value="Beta Polymerase, domain 2"/>
    <property type="match status" value="2"/>
</dbReference>
<dbReference type="Pfam" id="PF03710">
    <property type="entry name" value="GlnE"/>
    <property type="match status" value="2"/>
</dbReference>
<dbReference type="NCBIfam" id="NF008292">
    <property type="entry name" value="PRK11072.1"/>
    <property type="match status" value="1"/>
</dbReference>
<feature type="domain" description="Glutamate-ammonia ligase adenylyltransferase repeated" evidence="7">
    <location>
        <begin position="9"/>
        <end position="233"/>
    </location>
</feature>
<keyword evidence="10" id="KW-1185">Reference proteome</keyword>
<evidence type="ECO:0000256" key="5">
    <source>
        <dbReference type="ARBA" id="ARBA00022842"/>
    </source>
</evidence>
<dbReference type="RefSeq" id="WP_381515553.1">
    <property type="nucleotide sequence ID" value="NZ_JBHUEL010000011.1"/>
</dbReference>
<gene>
    <name evidence="9" type="ORF">ACFSAG_12915</name>
</gene>
<organism evidence="9 10">
    <name type="scientific">Sphingorhabdus buctiana</name>
    <dbReference type="NCBI Taxonomy" id="1508805"/>
    <lineage>
        <taxon>Bacteria</taxon>
        <taxon>Pseudomonadati</taxon>
        <taxon>Pseudomonadota</taxon>
        <taxon>Alphaproteobacteria</taxon>
        <taxon>Sphingomonadales</taxon>
        <taxon>Sphingomonadaceae</taxon>
        <taxon>Sphingorhabdus</taxon>
    </lineage>
</organism>
<evidence type="ECO:0000313" key="10">
    <source>
        <dbReference type="Proteomes" id="UP001597215"/>
    </source>
</evidence>
<keyword evidence="2 9" id="KW-0548">Nucleotidyltransferase</keyword>
<feature type="domain" description="PII-uridylyltransferase/Glutamine-synthetase adenylyltransferase" evidence="8">
    <location>
        <begin position="257"/>
        <end position="388"/>
    </location>
</feature>
<keyword evidence="6" id="KW-0511">Multifunctional enzyme</keyword>
<feature type="domain" description="PII-uridylyltransferase/Glutamine-synthetase adenylyltransferase" evidence="8">
    <location>
        <begin position="780"/>
        <end position="881"/>
    </location>
</feature>
<evidence type="ECO:0000256" key="6">
    <source>
        <dbReference type="ARBA" id="ARBA00023268"/>
    </source>
</evidence>
<keyword evidence="4" id="KW-0067">ATP-binding</keyword>
<evidence type="ECO:0000259" key="8">
    <source>
        <dbReference type="Pfam" id="PF08335"/>
    </source>
</evidence>
<accession>A0ABW4MHT4</accession>
<evidence type="ECO:0000313" key="9">
    <source>
        <dbReference type="EMBL" id="MFD1767741.1"/>
    </source>
</evidence>
<sequence>MREVAAALSRAEGNSPFLCQLIERQPDLVAVIKSGDFDAALAQSLAIECENDPAATLRQQRQAVALVTAIADLAGVWDLARVTRILSDFADSALDTAIAAAFAERVPDASVQGFAVIGLGKHGGQELNYSSDIDPIFLYDPEILPHREREDVADSAVRIGRRVIELLSARDENGYVFRVDMRLRPSPEVTPITIPVEAAISYYESSALAWEQAAFIRARAAAGDKALGEYFLKSIQPFVWRRSLDFGQLANIRKMSGQIRDHYHKGQRLGPGYDLKRGRGGIRECEFFAQAHQLIHGGRDPGLRMADTRTALAALAERERIGSQEAGTLADAYTLLRTIEHRLQMLDDRQTHSLPENPADLDRAARLHGLDDGAALVALLEPVVTSVGAIYDGLAGEEEESTKRLADEGLPLEDQLSALGYADPPAVAQRLARWRSGQLRAIRSSSAREAFETVLPKIMEALAKAPDPSNALARFDNVIEALPSAINFFNLLDARPALLQLLADILSYAPTLADALARRGELLEGLIDASAFKLPESCEALLAELDSRIVDDDYQTLLDLVRAFVGEKRFAFGVQLVEGQQDPLAVSHAYAMLAEVAVLKLTSATVAEFERAHGKVPGGELAILALGRFGGEALTHASDLDLILLFSGDHGEESDGARPLGATQYFNRLAQRVVGALTVATASGALYEVDTRLRPSGAQGLLCVSFESFAKYQREEAWTWEHMALTRARPVYGSPSARTKLKEIIAETLVAPRDATKLTEDIVKMRGDMATHKPPKGPLDVKLLPGGLVDAEFTIHALQLRHAKGLHPQLDKAADELVSTGLLPEGFGQAQALLTRLLVMLRLVAPDCEIPSEPAQAVVAKALGFANWGDVMAAIEAARSLISAEWQGIGQRMNDGFQENGI</sequence>
<keyword evidence="5" id="KW-0460">Magnesium</keyword>
<evidence type="ECO:0000256" key="2">
    <source>
        <dbReference type="ARBA" id="ARBA00022695"/>
    </source>
</evidence>
<evidence type="ECO:0000256" key="4">
    <source>
        <dbReference type="ARBA" id="ARBA00022840"/>
    </source>
</evidence>
<keyword evidence="3" id="KW-0547">Nucleotide-binding</keyword>
<protein>
    <submittedName>
        <fullName evidence="9">Bifunctional [glutamine synthetase] adenylyltransferase/[glutamine synthetase]-adenylyl-L-tyrosine phosphorylase</fullName>
        <ecNumber evidence="9">2.7.7.89</ecNumber>
    </submittedName>
</protein>
<evidence type="ECO:0000256" key="3">
    <source>
        <dbReference type="ARBA" id="ARBA00022741"/>
    </source>
</evidence>
<evidence type="ECO:0000256" key="1">
    <source>
        <dbReference type="ARBA" id="ARBA00022679"/>
    </source>
</evidence>
<comment type="caution">
    <text evidence="9">The sequence shown here is derived from an EMBL/GenBank/DDBJ whole genome shotgun (WGS) entry which is preliminary data.</text>
</comment>
<name>A0ABW4MHT4_9SPHN</name>
<dbReference type="InterPro" id="IPR005190">
    <property type="entry name" value="GlnE_rpt_dom"/>
</dbReference>